<gene>
    <name evidence="2" type="ORF">EJB05_45656</name>
</gene>
<protein>
    <submittedName>
        <fullName evidence="2">Uncharacterized protein</fullName>
    </submittedName>
</protein>
<dbReference type="GO" id="GO:0080044">
    <property type="term" value="F:quercetin 7-O-glucosyltransferase activity"/>
    <property type="evidence" value="ECO:0007669"/>
    <property type="project" value="TreeGrafter"/>
</dbReference>
<dbReference type="Proteomes" id="UP000324897">
    <property type="component" value="Chromosome 3"/>
</dbReference>
<proteinExistence type="inferred from homology"/>
<organism evidence="2 3">
    <name type="scientific">Eragrostis curvula</name>
    <name type="common">weeping love grass</name>
    <dbReference type="NCBI Taxonomy" id="38414"/>
    <lineage>
        <taxon>Eukaryota</taxon>
        <taxon>Viridiplantae</taxon>
        <taxon>Streptophyta</taxon>
        <taxon>Embryophyta</taxon>
        <taxon>Tracheophyta</taxon>
        <taxon>Spermatophyta</taxon>
        <taxon>Magnoliopsida</taxon>
        <taxon>Liliopsida</taxon>
        <taxon>Poales</taxon>
        <taxon>Poaceae</taxon>
        <taxon>PACMAD clade</taxon>
        <taxon>Chloridoideae</taxon>
        <taxon>Eragrostideae</taxon>
        <taxon>Eragrostidinae</taxon>
        <taxon>Eragrostis</taxon>
    </lineage>
</organism>
<dbReference type="PANTHER" id="PTHR11926">
    <property type="entry name" value="GLUCOSYL/GLUCURONOSYL TRANSFERASES"/>
    <property type="match status" value="1"/>
</dbReference>
<dbReference type="OrthoDB" id="676865at2759"/>
<feature type="non-terminal residue" evidence="2">
    <location>
        <position position="1"/>
    </location>
</feature>
<evidence type="ECO:0000313" key="3">
    <source>
        <dbReference type="Proteomes" id="UP000324897"/>
    </source>
</evidence>
<sequence>MAAAATATVARPHALLIPYPCSGHINPTLHFASEQLNISGSPHLTPMAAAATVTATRPHWLLIPYPCSGHINPTLHFAKMLHSVGVLVTFVNTEHNHALLCERAATALANCEIIAALERACGYSISDHHTSTPMAAAATATRAHALLIPFPTSGFLNPTLHLARLLHSAGVLVTFINTEHNHALLRARGHGHGFEDGFRYEAIPDGLTPSESGAQDYGWGLLRSLRAHWGERLRELILRLNSGNNGTAASSVPPVTCVVATELMSFALDVAAGLGVPAFMLWGNSACGVACGLAVRELKRRGHVPLKGAEHCRVMGGECGVLSGRHTVAWPVKASN</sequence>
<keyword evidence="3" id="KW-1185">Reference proteome</keyword>
<dbReference type="PANTHER" id="PTHR11926:SF1537">
    <property type="entry name" value="OS08G0168700 PROTEIN"/>
    <property type="match status" value="1"/>
</dbReference>
<name>A0A5J9TL64_9POAL</name>
<reference evidence="2 3" key="1">
    <citation type="journal article" date="2019" name="Sci. Rep.">
        <title>A high-quality genome of Eragrostis curvula grass provides insights into Poaceae evolution and supports new strategies to enhance forage quality.</title>
        <authorList>
            <person name="Carballo J."/>
            <person name="Santos B.A.C.M."/>
            <person name="Zappacosta D."/>
            <person name="Garbus I."/>
            <person name="Selva J.P."/>
            <person name="Gallo C.A."/>
            <person name="Diaz A."/>
            <person name="Albertini E."/>
            <person name="Caccamo M."/>
            <person name="Echenique V."/>
        </authorList>
    </citation>
    <scope>NUCLEOTIDE SEQUENCE [LARGE SCALE GENOMIC DNA]</scope>
    <source>
        <strain evidence="3">cv. Victoria</strain>
        <tissue evidence="2">Leaf</tissue>
    </source>
</reference>
<dbReference type="Gene3D" id="3.40.50.2000">
    <property type="entry name" value="Glycogen Phosphorylase B"/>
    <property type="match status" value="3"/>
</dbReference>
<evidence type="ECO:0000256" key="1">
    <source>
        <dbReference type="ARBA" id="ARBA00009995"/>
    </source>
</evidence>
<comment type="caution">
    <text evidence="2">The sequence shown here is derived from an EMBL/GenBank/DDBJ whole genome shotgun (WGS) entry which is preliminary data.</text>
</comment>
<comment type="similarity">
    <text evidence="1">Belongs to the UDP-glycosyltransferase family.</text>
</comment>
<dbReference type="Gramene" id="TVU12035">
    <property type="protein sequence ID" value="TVU12035"/>
    <property type="gene ID" value="EJB05_45656"/>
</dbReference>
<evidence type="ECO:0000313" key="2">
    <source>
        <dbReference type="EMBL" id="TVU12035.1"/>
    </source>
</evidence>
<accession>A0A5J9TL64</accession>
<dbReference type="SUPFAM" id="SSF53756">
    <property type="entry name" value="UDP-Glycosyltransferase/glycogen phosphorylase"/>
    <property type="match status" value="2"/>
</dbReference>
<dbReference type="AlphaFoldDB" id="A0A5J9TL64"/>
<dbReference type="EMBL" id="RWGY01000039">
    <property type="protein sequence ID" value="TVU12035.1"/>
    <property type="molecule type" value="Genomic_DNA"/>
</dbReference>
<dbReference type="GO" id="GO:0080043">
    <property type="term" value="F:quercetin 3-O-glucosyltransferase activity"/>
    <property type="evidence" value="ECO:0007669"/>
    <property type="project" value="TreeGrafter"/>
</dbReference>